<evidence type="ECO:0000313" key="7">
    <source>
        <dbReference type="Proteomes" id="UP000245535"/>
    </source>
</evidence>
<dbReference type="InterPro" id="IPR041246">
    <property type="entry name" value="Bact_MG10"/>
</dbReference>
<feature type="domain" description="Alpha-2-macroglobulin bait region" evidence="4">
    <location>
        <begin position="983"/>
        <end position="1125"/>
    </location>
</feature>
<evidence type="ECO:0008006" key="8">
    <source>
        <dbReference type="Google" id="ProtNLM"/>
    </source>
</evidence>
<dbReference type="Gene3D" id="2.60.40.3710">
    <property type="match status" value="1"/>
</dbReference>
<dbReference type="RefSeq" id="WP_109615316.1">
    <property type="nucleotide sequence ID" value="NZ_QGDO01000001.1"/>
</dbReference>
<dbReference type="InterPro" id="IPR032812">
    <property type="entry name" value="SbsA_Ig"/>
</dbReference>
<protein>
    <recommendedName>
        <fullName evidence="8">Alpha-2-macroglobulin family protein</fullName>
    </recommendedName>
</protein>
<dbReference type="Pfam" id="PF07678">
    <property type="entry name" value="TED_complement"/>
    <property type="match status" value="1"/>
</dbReference>
<dbReference type="SMART" id="SM01419">
    <property type="entry name" value="Thiol-ester_cl"/>
    <property type="match status" value="1"/>
</dbReference>
<dbReference type="Pfam" id="PF17973">
    <property type="entry name" value="bMG10"/>
    <property type="match status" value="1"/>
</dbReference>
<dbReference type="Pfam" id="PF17972">
    <property type="entry name" value="bMG5"/>
    <property type="match status" value="1"/>
</dbReference>
<evidence type="ECO:0000256" key="1">
    <source>
        <dbReference type="ARBA" id="ARBA00010556"/>
    </source>
</evidence>
<evidence type="ECO:0000259" key="4">
    <source>
        <dbReference type="SMART" id="SM01359"/>
    </source>
</evidence>
<reference evidence="6 7" key="1">
    <citation type="submission" date="2018-03" db="EMBL/GenBank/DDBJ databases">
        <title>Genomic Encyclopedia of Archaeal and Bacterial Type Strains, Phase II (KMG-II): from individual species to whole genera.</title>
        <authorList>
            <person name="Goeker M."/>
        </authorList>
    </citation>
    <scope>NUCLEOTIDE SEQUENCE [LARGE SCALE GENOMIC DNA]</scope>
    <source>
        <strain evidence="6 7">DSM 28229</strain>
    </source>
</reference>
<comment type="similarity">
    <text evidence="1">Belongs to the protease inhibitor I39 (alpha-2-macroglobulin) family. Bacterial alpha-2-macroglobulin subfamily.</text>
</comment>
<accession>A0A315ZF45</accession>
<evidence type="ECO:0000313" key="6">
    <source>
        <dbReference type="EMBL" id="PWJ43779.1"/>
    </source>
</evidence>
<dbReference type="Pfam" id="PF00207">
    <property type="entry name" value="A2M"/>
    <property type="match status" value="1"/>
</dbReference>
<dbReference type="InterPro" id="IPR047565">
    <property type="entry name" value="Alpha-macroglob_thiol-ester_cl"/>
</dbReference>
<dbReference type="InterPro" id="IPR011626">
    <property type="entry name" value="Alpha-macroglobulin_TED"/>
</dbReference>
<dbReference type="SMART" id="SM01360">
    <property type="entry name" value="A2M"/>
    <property type="match status" value="1"/>
</dbReference>
<keyword evidence="7" id="KW-1185">Reference proteome</keyword>
<dbReference type="InterPro" id="IPR041462">
    <property type="entry name" value="Bact_A2M_MG6"/>
</dbReference>
<keyword evidence="2 3" id="KW-0732">Signal</keyword>
<feature type="chain" id="PRO_5016333280" description="Alpha-2-macroglobulin family protein" evidence="3">
    <location>
        <begin position="20"/>
        <end position="1848"/>
    </location>
</feature>
<evidence type="ECO:0000259" key="5">
    <source>
        <dbReference type="SMART" id="SM01360"/>
    </source>
</evidence>
<dbReference type="Pfam" id="PF17962">
    <property type="entry name" value="bMG6"/>
    <property type="match status" value="1"/>
</dbReference>
<dbReference type="InterPro" id="IPR002890">
    <property type="entry name" value="MG2"/>
</dbReference>
<organism evidence="6 7">
    <name type="scientific">Sediminitomix flava</name>
    <dbReference type="NCBI Taxonomy" id="379075"/>
    <lineage>
        <taxon>Bacteria</taxon>
        <taxon>Pseudomonadati</taxon>
        <taxon>Bacteroidota</taxon>
        <taxon>Cytophagia</taxon>
        <taxon>Cytophagales</taxon>
        <taxon>Flammeovirgaceae</taxon>
        <taxon>Sediminitomix</taxon>
    </lineage>
</organism>
<dbReference type="InterPro" id="IPR008930">
    <property type="entry name" value="Terpenoid_cyclase/PrenylTrfase"/>
</dbReference>
<dbReference type="CDD" id="cd02891">
    <property type="entry name" value="A2M_like"/>
    <property type="match status" value="1"/>
</dbReference>
<dbReference type="PROSITE" id="PS51257">
    <property type="entry name" value="PROKAR_LIPOPROTEIN"/>
    <property type="match status" value="1"/>
</dbReference>
<feature type="domain" description="Alpha-2-macroglobulin" evidence="5">
    <location>
        <begin position="1188"/>
        <end position="1277"/>
    </location>
</feature>
<dbReference type="PANTHER" id="PTHR40094:SF1">
    <property type="entry name" value="UBIQUITIN DOMAIN-CONTAINING PROTEIN"/>
    <property type="match status" value="1"/>
</dbReference>
<dbReference type="GO" id="GO:0004866">
    <property type="term" value="F:endopeptidase inhibitor activity"/>
    <property type="evidence" value="ECO:0007669"/>
    <property type="project" value="InterPro"/>
</dbReference>
<dbReference type="Pfam" id="PF11974">
    <property type="entry name" value="bMG3"/>
    <property type="match status" value="1"/>
</dbReference>
<dbReference type="GO" id="GO:0005615">
    <property type="term" value="C:extracellular space"/>
    <property type="evidence" value="ECO:0007669"/>
    <property type="project" value="InterPro"/>
</dbReference>
<name>A0A315ZF45_SEDFL</name>
<dbReference type="Pfam" id="PF13205">
    <property type="entry name" value="Big_5"/>
    <property type="match status" value="1"/>
</dbReference>
<dbReference type="Pfam" id="PF01835">
    <property type="entry name" value="MG2"/>
    <property type="match status" value="1"/>
</dbReference>
<evidence type="ECO:0000256" key="3">
    <source>
        <dbReference type="SAM" id="SignalP"/>
    </source>
</evidence>
<dbReference type="PANTHER" id="PTHR40094">
    <property type="entry name" value="ALPHA-2-MACROGLOBULIN HOMOLOG"/>
    <property type="match status" value="1"/>
</dbReference>
<sequence length="1848" mass="206538">MNRFLIFVFSLTFFLAFTACEKKPANQKDNFSSPKSLFVDHISSHTGGIVSIGSDIRLKFTKNVSDSIKSLPVDNVISVKPSIKGKTVWEDNRTLVFTPNSNLTSNNQYEVTAKLKSIIPDIDADKENFKFTFKTLQQNYSYQIDGLKVYDENDLSKVKLEGTLETADITSLEKVKQVLKAEQDGNNLSINWEIGSKTNSYKFTVSNVVRGQDDSEVNLAFTGKSIGVEHNSDMDVEVLALDTFKVTSTKIVRGKQNYISVLFTDPLNIRQNLEGLVTLSSSNSKPRLVINLNELKVYPTKTMGASDVLKIFKGIENTAGYKLKEDHKVKLQFAQIKPSVKLLNDDKKAILPNSKGLVLPFEAVGLRAVDVTVIRVFENNMLQYLQSNSLGGSYQLKRVARPVVRKTIPLNTTGVNDLNSWNRYTLNLEEVLTAEQGALYQIEIGFRKSQSLYFCSEDQNITSLSTDDDDWEAEPESSYWDNAEYYYNPNYRWQDRDNPCSDSYYGRRRSVSKMLFASDLGIIAKRRDGGKMSVFVTNLINTVPTAGVEVEIYDYQQQLINRGTTDSEGKVVIELTNKPFVVVAKKDNQTGYLKVDDGSALSLSNFDISGTQVQKGLKGFIYGERGVWRPADPIHLGFMLEDMERTLPENHPVAMELYNPSNQLVYRKTSDASVDHLYRFDFETDEDAPTGNWRAVAKVGGANFSKTVKIETIKPNRLKIDLKFPKKTFTANDRNISGDLNVRWLSGAKANNLKAEYELLLRPMTTKFKNYPNVSFDDESKSFTSNREMVFEGRVDAEGNAKVNINLGKATKAPGALMVSLYGKVYEEGGEFSIGNSSIPFYPYKSFVGVKAPEGDRRGILLTDKDHQVRIVSVDADGNPVDRTNVKVELYKLDWKWWWDNSYDNISNYLSRSYKTPVSKGTVNTNNGEGTWRLRVNHPQWGRYYLKVEDPVSGHSAGQVVYIDWPGWAGKGKRGGLDGASMLDFGIEKEEYKVGDQIVLSIPSTKGNRILVSLETGSEQLQTFWVETEEGNTSISFEATPDMSPNIYAHLTMIQPHEQKKNDLPIRLYGVQSIKVVDSQTLLQPEIKMPSELRPEQNYTIEVSEKTGKPMAYTLAIVDEGLLDITNFKTPQPWDSFYSREALGIKTWDVYDDVMGAFTGKIDHLLAIGGDEELNPKDQNETNRFKPVVEFLGPFKLEAGDKKVHKIKMPQYIGSVKTMVIASGNGAYGSKHVTTPVKQPLMISATLPRVAGPGESMKLPVNVFALEDGIKDVQLSIETSGTLKPTASKSQTVTFSAAGDKVVYFDLKADELIGEGKVKVTANSGSLNASYDIALKVIPRNPSMTLVDDKVLASNESWSYDYLPLGMKGENAAFVELSTLPSLNIEQRLGYLIRYPHGCVEQTTSAVFAQLYLNKLLTLSKEDQAKVQTNVEAGISRLKTFQVSTGGFSYWPGNDYANNWGTNYAGHFLIEAKKAGYAVPESLISKWVSFQTNQAENWSSTSTDNNNDVIQAYRLYTLALADQAALGAMNRMKEESGLSHTAKWRLALAYAVAGYIDQAQLLIEGMDELTASTSEMNYSYTYGSAIRDKAMILETLTELGQQERAFEVLMKIAEKMADQNQWMSTQTTAYSFIAIAKYASQTELESDTNVRVAIGNNEKDFSGKDYVYQATVEKAEDKAKMEITNHGSAPVFARVIRSGIPLTGEETSSKKNLEMSITYEDLKGNEVNVARLPQGTNFKAIVSVKNPGLKGKYSDMSLTQIFPSGWEIINTRLDGSMEQSAADYMDIRDDRVMHYFDLNPNQSLEFEVLLNASYQGKYYLPAVESAAMYDNSIYATQAGEWVEIIAEK</sequence>
<evidence type="ECO:0000256" key="2">
    <source>
        <dbReference type="ARBA" id="ARBA00022729"/>
    </source>
</evidence>
<dbReference type="InterPro" id="IPR041203">
    <property type="entry name" value="Bact_A2M_MG5"/>
</dbReference>
<dbReference type="SMART" id="SM01359">
    <property type="entry name" value="A2M_N_2"/>
    <property type="match status" value="1"/>
</dbReference>
<dbReference type="Gene3D" id="1.50.10.20">
    <property type="match status" value="1"/>
</dbReference>
<dbReference type="InterPro" id="IPR021868">
    <property type="entry name" value="Alpha_2_Macroglob_MG3"/>
</dbReference>
<feature type="signal peptide" evidence="3">
    <location>
        <begin position="1"/>
        <end position="19"/>
    </location>
</feature>
<dbReference type="InterPro" id="IPR001599">
    <property type="entry name" value="Macroglobln_a2"/>
</dbReference>
<dbReference type="InterPro" id="IPR011625">
    <property type="entry name" value="A2M_N_BRD"/>
</dbReference>
<dbReference type="Proteomes" id="UP000245535">
    <property type="component" value="Unassembled WGS sequence"/>
</dbReference>
<dbReference type="Gene3D" id="2.60.40.1930">
    <property type="match status" value="1"/>
</dbReference>
<dbReference type="SUPFAM" id="SSF48239">
    <property type="entry name" value="Terpenoid cyclases/Protein prenyltransferases"/>
    <property type="match status" value="1"/>
</dbReference>
<dbReference type="Pfam" id="PF07703">
    <property type="entry name" value="A2M_BRD"/>
    <property type="match status" value="1"/>
</dbReference>
<comment type="caution">
    <text evidence="6">The sequence shown here is derived from an EMBL/GenBank/DDBJ whole genome shotgun (WGS) entry which is preliminary data.</text>
</comment>
<dbReference type="EMBL" id="QGDO01000001">
    <property type="protein sequence ID" value="PWJ43779.1"/>
    <property type="molecule type" value="Genomic_DNA"/>
</dbReference>
<dbReference type="OrthoDB" id="9767116at2"/>
<proteinExistence type="inferred from homology"/>
<gene>
    <name evidence="6" type="ORF">BC781_101125</name>
</gene>
<dbReference type="InterPro" id="IPR051802">
    <property type="entry name" value="YfhM-like"/>
</dbReference>